<sequence length="289" mass="33471">MKFKEMLKIELRKDENFPKNFLNILPRGYQELNHIAILNLKPELRIYANQIAKSMHEILPSLKAIWHRSGEIQGKFRQPQGLAHLWGDPKSEIILTENHVRYKFDFTKIMFAKGNVTERRILPTRIKEGETIIDMFAGIGYFSLGMARTKKPKKIYSIEWNPEAYNYLCENIRLNHVDSIITPIFGDCKEKIVELKENNICADRIIMGLLPAPVDAISSALSVINNNGGVIVYEGVEGKESTELFREFSEIANREGFLTSLIERRIVKIYKPHLYHVVIEILVKKKELF</sequence>
<dbReference type="Pfam" id="PF02475">
    <property type="entry name" value="TRM5-TYW2_MTfase"/>
    <property type="match status" value="1"/>
</dbReference>
<proteinExistence type="predicted"/>
<dbReference type="Pfam" id="PF25133">
    <property type="entry name" value="TYW2_N_2"/>
    <property type="match status" value="1"/>
</dbReference>
<evidence type="ECO:0000313" key="5">
    <source>
        <dbReference type="EMBL" id="QEE15465.1"/>
    </source>
</evidence>
<dbReference type="InterPro" id="IPR030382">
    <property type="entry name" value="MeTrfase_TRM5/TYW2"/>
</dbReference>
<accession>A0A5B9D8Y3</accession>
<dbReference type="InterPro" id="IPR029063">
    <property type="entry name" value="SAM-dependent_MTases_sf"/>
</dbReference>
<dbReference type="CDD" id="cd02440">
    <property type="entry name" value="AdoMet_MTases"/>
    <property type="match status" value="1"/>
</dbReference>
<dbReference type="PANTHER" id="PTHR23245">
    <property type="entry name" value="TRNA METHYLTRANSFERASE"/>
    <property type="match status" value="1"/>
</dbReference>
<name>A0A5B9D8Y3_9ARCH</name>
<dbReference type="GeneID" id="41329284"/>
<protein>
    <submittedName>
        <fullName evidence="5">Class I SAM-dependent methyltransferase family protein</fullName>
    </submittedName>
</protein>
<keyword evidence="2" id="KW-0949">S-adenosyl-L-methionine</keyword>
<keyword evidence="3" id="KW-0819">tRNA processing</keyword>
<dbReference type="EMBL" id="CP042905">
    <property type="protein sequence ID" value="QEE15465.1"/>
    <property type="molecule type" value="Genomic_DNA"/>
</dbReference>
<dbReference type="KEGG" id="psyt:DSAG12_01291"/>
<dbReference type="GO" id="GO:0030488">
    <property type="term" value="P:tRNA methylation"/>
    <property type="evidence" value="ECO:0007669"/>
    <property type="project" value="TreeGrafter"/>
</dbReference>
<dbReference type="RefSeq" id="WP_147662374.1">
    <property type="nucleotide sequence ID" value="NZ_CP042905.2"/>
</dbReference>
<dbReference type="GO" id="GO:0005737">
    <property type="term" value="C:cytoplasm"/>
    <property type="evidence" value="ECO:0007669"/>
    <property type="project" value="TreeGrafter"/>
</dbReference>
<evidence type="ECO:0000313" key="6">
    <source>
        <dbReference type="Proteomes" id="UP000321408"/>
    </source>
</evidence>
<dbReference type="PANTHER" id="PTHR23245:SF31">
    <property type="entry name" value="TRNA WYBUTOSINE-SYNTHESIZING PROTEIN 3 HOMOLOG"/>
    <property type="match status" value="1"/>
</dbReference>
<dbReference type="Proteomes" id="UP000321408">
    <property type="component" value="Chromosome"/>
</dbReference>
<dbReference type="AlphaFoldDB" id="A0A5B9D8Y3"/>
<dbReference type="OrthoDB" id="8079at2157"/>
<reference evidence="5 6" key="1">
    <citation type="journal article" date="2020" name="Nature">
        <title>Isolation of an archaeon at the prokaryote-eukaryote interface.</title>
        <authorList>
            <person name="Imachi H."/>
            <person name="Nobu M.K."/>
            <person name="Nakahara N."/>
            <person name="Morono Y."/>
            <person name="Ogawara M."/>
            <person name="Takaki Y."/>
            <person name="Takano Y."/>
            <person name="Uematsu K."/>
            <person name="Ikuta T."/>
            <person name="Ito M."/>
            <person name="Matsui Y."/>
            <person name="Miyazaki M."/>
            <person name="Murata K."/>
            <person name="Saito Y."/>
            <person name="Sakai S."/>
            <person name="Song C."/>
            <person name="Tasumi E."/>
            <person name="Yamanaka Y."/>
            <person name="Yamaguchi T."/>
            <person name="Kamagata Y."/>
            <person name="Tamaki H."/>
            <person name="Takai K."/>
        </authorList>
    </citation>
    <scope>NUCLEOTIDE SEQUENCE [LARGE SCALE GENOMIC DNA]</scope>
    <source>
        <strain evidence="5 6">MK-D1</strain>
    </source>
</reference>
<dbReference type="InterPro" id="IPR056743">
    <property type="entry name" value="TRM5-TYW2-like_MTfase"/>
</dbReference>
<feature type="domain" description="SAM-dependent methyltransferase TRM5/TYW2-type" evidence="4">
    <location>
        <begin position="29"/>
        <end position="285"/>
    </location>
</feature>
<evidence type="ECO:0000256" key="3">
    <source>
        <dbReference type="ARBA" id="ARBA00022694"/>
    </source>
</evidence>
<evidence type="ECO:0000256" key="2">
    <source>
        <dbReference type="ARBA" id="ARBA00022691"/>
    </source>
</evidence>
<organism evidence="5 6">
    <name type="scientific">Promethearchaeum syntrophicum</name>
    <dbReference type="NCBI Taxonomy" id="2594042"/>
    <lineage>
        <taxon>Archaea</taxon>
        <taxon>Promethearchaeati</taxon>
        <taxon>Promethearchaeota</taxon>
        <taxon>Promethearchaeia</taxon>
        <taxon>Promethearchaeales</taxon>
        <taxon>Promethearchaeaceae</taxon>
        <taxon>Promethearchaeum</taxon>
    </lineage>
</organism>
<gene>
    <name evidence="5" type="ORF">DSAG12_01291</name>
</gene>
<dbReference type="GO" id="GO:0031591">
    <property type="term" value="P:wybutosine biosynthetic process"/>
    <property type="evidence" value="ECO:0007669"/>
    <property type="project" value="TreeGrafter"/>
</dbReference>
<evidence type="ECO:0000256" key="1">
    <source>
        <dbReference type="ARBA" id="ARBA00022679"/>
    </source>
</evidence>
<dbReference type="SUPFAM" id="SSF53335">
    <property type="entry name" value="S-adenosyl-L-methionine-dependent methyltransferases"/>
    <property type="match status" value="1"/>
</dbReference>
<keyword evidence="1" id="KW-0808">Transferase</keyword>
<reference evidence="5 6" key="2">
    <citation type="journal article" date="2024" name="Int. J. Syst. Evol. Microbiol.">
        <title>Promethearchaeum syntrophicum gen. nov., sp. nov., an anaerobic, obligately syntrophic archaeon, the first isolate of the lineage 'Asgard' archaea, and proposal of the new archaeal phylum Promethearchaeota phyl. nov. and kingdom Promethearchaeati regn. nov.</title>
        <authorList>
            <person name="Imachi H."/>
            <person name="Nobu M.K."/>
            <person name="Kato S."/>
            <person name="Takaki Y."/>
            <person name="Miyazaki M."/>
            <person name="Miyata M."/>
            <person name="Ogawara M."/>
            <person name="Saito Y."/>
            <person name="Sakai S."/>
            <person name="Tahara Y.O."/>
            <person name="Takano Y."/>
            <person name="Tasumi E."/>
            <person name="Uematsu K."/>
            <person name="Yoshimura T."/>
            <person name="Itoh T."/>
            <person name="Ohkuma M."/>
            <person name="Takai K."/>
        </authorList>
    </citation>
    <scope>NUCLEOTIDE SEQUENCE [LARGE SCALE GENOMIC DNA]</scope>
    <source>
        <strain evidence="5 6">MK-D1</strain>
    </source>
</reference>
<dbReference type="Gene3D" id="3.30.300.110">
    <property type="entry name" value="Met-10+ protein-like domains"/>
    <property type="match status" value="1"/>
</dbReference>
<dbReference type="Gene3D" id="3.40.50.150">
    <property type="entry name" value="Vaccinia Virus protein VP39"/>
    <property type="match status" value="1"/>
</dbReference>
<evidence type="ECO:0000259" key="4">
    <source>
        <dbReference type="PROSITE" id="PS51684"/>
    </source>
</evidence>
<keyword evidence="6" id="KW-1185">Reference proteome</keyword>
<dbReference type="InterPro" id="IPR056744">
    <property type="entry name" value="TRM5/TYW2-like_N"/>
</dbReference>
<keyword evidence="5" id="KW-0489">Methyltransferase</keyword>
<dbReference type="PROSITE" id="PS51684">
    <property type="entry name" value="SAM_MT_TRM5_TYW2"/>
    <property type="match status" value="1"/>
</dbReference>
<dbReference type="GO" id="GO:0052906">
    <property type="term" value="F:tRNA (guanine(37)-N1)-methyltransferase activity"/>
    <property type="evidence" value="ECO:0007669"/>
    <property type="project" value="UniProtKB-EC"/>
</dbReference>